<reference evidence="2" key="2">
    <citation type="journal article" date="2023" name="IMA Fungus">
        <title>Comparative genomic study of the Penicillium genus elucidates a diverse pangenome and 15 lateral gene transfer events.</title>
        <authorList>
            <person name="Petersen C."/>
            <person name="Sorensen T."/>
            <person name="Nielsen M.R."/>
            <person name="Sondergaard T.E."/>
            <person name="Sorensen J.L."/>
            <person name="Fitzpatrick D.A."/>
            <person name="Frisvad J.C."/>
            <person name="Nielsen K.L."/>
        </authorList>
    </citation>
    <scope>NUCLEOTIDE SEQUENCE</scope>
    <source>
        <strain evidence="2">IBT 30069</strain>
    </source>
</reference>
<feature type="domain" description="Glutamine amidotransferase" evidence="1">
    <location>
        <begin position="64"/>
        <end position="201"/>
    </location>
</feature>
<dbReference type="InterPro" id="IPR044992">
    <property type="entry name" value="ChyE-like"/>
</dbReference>
<protein>
    <recommendedName>
        <fullName evidence="1">Glutamine amidotransferase domain-containing protein</fullName>
    </recommendedName>
</protein>
<dbReference type="Proteomes" id="UP001149165">
    <property type="component" value="Unassembled WGS sequence"/>
</dbReference>
<dbReference type="OrthoDB" id="92161at2759"/>
<organism evidence="2 3">
    <name type="scientific">Penicillium angulare</name>
    <dbReference type="NCBI Taxonomy" id="116970"/>
    <lineage>
        <taxon>Eukaryota</taxon>
        <taxon>Fungi</taxon>
        <taxon>Dikarya</taxon>
        <taxon>Ascomycota</taxon>
        <taxon>Pezizomycotina</taxon>
        <taxon>Eurotiomycetes</taxon>
        <taxon>Eurotiomycetidae</taxon>
        <taxon>Eurotiales</taxon>
        <taxon>Aspergillaceae</taxon>
        <taxon>Penicillium</taxon>
    </lineage>
</organism>
<dbReference type="InterPro" id="IPR029062">
    <property type="entry name" value="Class_I_gatase-like"/>
</dbReference>
<comment type="caution">
    <text evidence="2">The sequence shown here is derived from an EMBL/GenBank/DDBJ whole genome shotgun (WGS) entry which is preliminary data.</text>
</comment>
<dbReference type="SUPFAM" id="SSF52317">
    <property type="entry name" value="Class I glutamine amidotransferase-like"/>
    <property type="match status" value="1"/>
</dbReference>
<name>A0A9W9G8U0_9EURO</name>
<dbReference type="Gene3D" id="3.40.50.880">
    <property type="match status" value="1"/>
</dbReference>
<evidence type="ECO:0000259" key="1">
    <source>
        <dbReference type="Pfam" id="PF00117"/>
    </source>
</evidence>
<keyword evidence="3" id="KW-1185">Reference proteome</keyword>
<dbReference type="PANTHER" id="PTHR42695">
    <property type="entry name" value="GLUTAMINE AMIDOTRANSFERASE YLR126C-RELATED"/>
    <property type="match status" value="1"/>
</dbReference>
<dbReference type="AlphaFoldDB" id="A0A9W9G8U0"/>
<dbReference type="InterPro" id="IPR017926">
    <property type="entry name" value="GATASE"/>
</dbReference>
<dbReference type="PANTHER" id="PTHR42695:SF5">
    <property type="entry name" value="GLUTAMINE AMIDOTRANSFERASE YLR126C-RELATED"/>
    <property type="match status" value="1"/>
</dbReference>
<sequence>MLIMPDPVKPFKVAIIRNLSLPGAGVDEIITSISMLVKKAAIYSEIDVFAPIDGGRFPDPRVYEFIILTGGIVDLTLAPEQLPAWVRKTICFIQDLVENDFPVKVLGLCWGHQIIQQALGAEVVLNNEGTLIGVQNIKLNSSGQSFFNMSDKCAIHKFHKRRIAAPAPKFLPLAENNEILISESCKILSFQGHPELNDSIGKELLLRGDRTYLQGKSPEEVKALVDSTQVPHDGQVMFANVMEWAISV</sequence>
<dbReference type="GO" id="GO:0005634">
    <property type="term" value="C:nucleus"/>
    <property type="evidence" value="ECO:0007669"/>
    <property type="project" value="TreeGrafter"/>
</dbReference>
<reference evidence="2" key="1">
    <citation type="submission" date="2022-11" db="EMBL/GenBank/DDBJ databases">
        <authorList>
            <person name="Petersen C."/>
        </authorList>
    </citation>
    <scope>NUCLEOTIDE SEQUENCE</scope>
    <source>
        <strain evidence="2">IBT 30069</strain>
    </source>
</reference>
<dbReference type="EMBL" id="JAPQKH010000002">
    <property type="protein sequence ID" value="KAJ5114117.1"/>
    <property type="molecule type" value="Genomic_DNA"/>
</dbReference>
<evidence type="ECO:0000313" key="2">
    <source>
        <dbReference type="EMBL" id="KAJ5114117.1"/>
    </source>
</evidence>
<gene>
    <name evidence="2" type="ORF">N7456_002651</name>
</gene>
<proteinExistence type="predicted"/>
<dbReference type="GO" id="GO:0005829">
    <property type="term" value="C:cytosol"/>
    <property type="evidence" value="ECO:0007669"/>
    <property type="project" value="TreeGrafter"/>
</dbReference>
<evidence type="ECO:0000313" key="3">
    <source>
        <dbReference type="Proteomes" id="UP001149165"/>
    </source>
</evidence>
<dbReference type="Pfam" id="PF00117">
    <property type="entry name" value="GATase"/>
    <property type="match status" value="1"/>
</dbReference>
<accession>A0A9W9G8U0</accession>